<name>A0A840V6N7_9BACT</name>
<comment type="caution">
    <text evidence="1">The sequence shown here is derived from an EMBL/GenBank/DDBJ whole genome shotgun (WGS) entry which is preliminary data.</text>
</comment>
<gene>
    <name evidence="1" type="ORF">HNQ81_003336</name>
</gene>
<accession>A0A840V6N7</accession>
<reference evidence="1 2" key="1">
    <citation type="submission" date="2020-08" db="EMBL/GenBank/DDBJ databases">
        <title>Genomic Encyclopedia of Type Strains, Phase IV (KMG-IV): sequencing the most valuable type-strain genomes for metagenomic binning, comparative biology and taxonomic classification.</title>
        <authorList>
            <person name="Goeker M."/>
        </authorList>
    </citation>
    <scope>NUCLEOTIDE SEQUENCE [LARGE SCALE GENOMIC DNA]</scope>
    <source>
        <strain evidence="1 2">DSM 28570</strain>
    </source>
</reference>
<dbReference type="EMBL" id="JACHEO010000029">
    <property type="protein sequence ID" value="MBB5349580.1"/>
    <property type="molecule type" value="Genomic_DNA"/>
</dbReference>
<evidence type="ECO:0000313" key="2">
    <source>
        <dbReference type="Proteomes" id="UP000539642"/>
    </source>
</evidence>
<protein>
    <submittedName>
        <fullName evidence="1">Uncharacterized protein</fullName>
    </submittedName>
</protein>
<dbReference type="Proteomes" id="UP000539642">
    <property type="component" value="Unassembled WGS sequence"/>
</dbReference>
<dbReference type="AlphaFoldDB" id="A0A840V6N7"/>
<proteinExistence type="predicted"/>
<dbReference type="RefSeq" id="WP_183352361.1">
    <property type="nucleotide sequence ID" value="NZ_JACHEO010000029.1"/>
</dbReference>
<sequence>MSEQPDWDKYFNKLKFQEYKERSPFLSSRSYPTVYNEDRTWLYLGSLEVGVEIKNLAILKHFLDQIEKNYKSWSLNDERFYRQSLLKSDMELLKDIIADR</sequence>
<organism evidence="1 2">
    <name type="scientific">Desulfoprunum benzoelyticum</name>
    <dbReference type="NCBI Taxonomy" id="1506996"/>
    <lineage>
        <taxon>Bacteria</taxon>
        <taxon>Pseudomonadati</taxon>
        <taxon>Thermodesulfobacteriota</taxon>
        <taxon>Desulfobulbia</taxon>
        <taxon>Desulfobulbales</taxon>
        <taxon>Desulfobulbaceae</taxon>
        <taxon>Desulfoprunum</taxon>
    </lineage>
</organism>
<keyword evidence="2" id="KW-1185">Reference proteome</keyword>
<evidence type="ECO:0000313" key="1">
    <source>
        <dbReference type="EMBL" id="MBB5349580.1"/>
    </source>
</evidence>